<feature type="transmembrane region" description="Helical" evidence="8">
    <location>
        <begin position="135"/>
        <end position="155"/>
    </location>
</feature>
<sequence length="348" mass="36721">MIELSGYHLPLLVILVGSLVAATIGTGVALTWLRSTALFDVPNDRSSHRTPTLRGGGIGFVPVIVIGWLLVPAFAPVGPSLLVICAVAAMAVLGFLDDRKSLKRRIRLGVQIAATGALILSVPDEAFVFRGGFPFLLDRLIAWISLVWFVNLFNFMDGIDGIAATEAAMVSGGLAALTLVAPHSGIPAREAVVVAGAALGFLVFNRPPAKLFMGDVGSLALGLALGYLLLTTAVIGYLAPAVILPMYFLADASLTLFSRLFRRAKIGDAHREHAYQRAVDGGTSHLSVVLQVAVGNLGLAGCAFYSLYHPWSAFVLAAAISLGLIMLLRAQGPAKAELEADAKFPRER</sequence>
<dbReference type="GO" id="GO:0005886">
    <property type="term" value="C:plasma membrane"/>
    <property type="evidence" value="ECO:0007669"/>
    <property type="project" value="UniProtKB-SubCell"/>
</dbReference>
<dbReference type="PANTHER" id="PTHR22926">
    <property type="entry name" value="PHOSPHO-N-ACETYLMURAMOYL-PENTAPEPTIDE-TRANSFERASE"/>
    <property type="match status" value="1"/>
</dbReference>
<keyword evidence="7" id="KW-0460">Magnesium</keyword>
<keyword evidence="5 8" id="KW-1133">Transmembrane helix</keyword>
<dbReference type="GO" id="GO:0071555">
    <property type="term" value="P:cell wall organization"/>
    <property type="evidence" value="ECO:0007669"/>
    <property type="project" value="TreeGrafter"/>
</dbReference>
<evidence type="ECO:0000256" key="6">
    <source>
        <dbReference type="ARBA" id="ARBA00023136"/>
    </source>
</evidence>
<keyword evidence="2" id="KW-1003">Cell membrane</keyword>
<name>A0A8J2VNC5_9RHOB</name>
<evidence type="ECO:0000256" key="1">
    <source>
        <dbReference type="ARBA" id="ARBA00004651"/>
    </source>
</evidence>
<organism evidence="9 10">
    <name type="scientific">Agaricicola taiwanensis</name>
    <dbReference type="NCBI Taxonomy" id="591372"/>
    <lineage>
        <taxon>Bacteria</taxon>
        <taxon>Pseudomonadati</taxon>
        <taxon>Pseudomonadota</taxon>
        <taxon>Alphaproteobacteria</taxon>
        <taxon>Rhodobacterales</taxon>
        <taxon>Paracoccaceae</taxon>
        <taxon>Agaricicola</taxon>
    </lineage>
</organism>
<feature type="transmembrane region" description="Helical" evidence="8">
    <location>
        <begin position="216"/>
        <end position="238"/>
    </location>
</feature>
<dbReference type="GO" id="GO:0044038">
    <property type="term" value="P:cell wall macromolecule biosynthetic process"/>
    <property type="evidence" value="ECO:0007669"/>
    <property type="project" value="TreeGrafter"/>
</dbReference>
<evidence type="ECO:0000256" key="4">
    <source>
        <dbReference type="ARBA" id="ARBA00022692"/>
    </source>
</evidence>
<dbReference type="EMBL" id="BMCP01000001">
    <property type="protein sequence ID" value="GGE35286.1"/>
    <property type="molecule type" value="Genomic_DNA"/>
</dbReference>
<feature type="binding site" evidence="7">
    <location>
        <position position="154"/>
    </location>
    <ligand>
        <name>Mg(2+)</name>
        <dbReference type="ChEBI" id="CHEBI:18420"/>
    </ligand>
</feature>
<dbReference type="GO" id="GO:0016780">
    <property type="term" value="F:phosphotransferase activity, for other substituted phosphate groups"/>
    <property type="evidence" value="ECO:0007669"/>
    <property type="project" value="InterPro"/>
</dbReference>
<feature type="transmembrane region" description="Helical" evidence="8">
    <location>
        <begin position="186"/>
        <end position="204"/>
    </location>
</feature>
<feature type="transmembrane region" description="Helical" evidence="8">
    <location>
        <begin position="313"/>
        <end position="330"/>
    </location>
</feature>
<reference evidence="9" key="2">
    <citation type="submission" date="2020-09" db="EMBL/GenBank/DDBJ databases">
        <authorList>
            <person name="Sun Q."/>
            <person name="Sedlacek I."/>
        </authorList>
    </citation>
    <scope>NUCLEOTIDE SEQUENCE</scope>
    <source>
        <strain evidence="9">CCM 7684</strain>
    </source>
</reference>
<feature type="transmembrane region" description="Helical" evidence="8">
    <location>
        <begin position="53"/>
        <end position="71"/>
    </location>
</feature>
<dbReference type="Proteomes" id="UP000602745">
    <property type="component" value="Unassembled WGS sequence"/>
</dbReference>
<proteinExistence type="predicted"/>
<reference evidence="9" key="1">
    <citation type="journal article" date="2014" name="Int. J. Syst. Evol. Microbiol.">
        <title>Complete genome sequence of Corynebacterium casei LMG S-19264T (=DSM 44701T), isolated from a smear-ripened cheese.</title>
        <authorList>
            <consortium name="US DOE Joint Genome Institute (JGI-PGF)"/>
            <person name="Walter F."/>
            <person name="Albersmeier A."/>
            <person name="Kalinowski J."/>
            <person name="Ruckert C."/>
        </authorList>
    </citation>
    <scope>NUCLEOTIDE SEQUENCE</scope>
    <source>
        <strain evidence="9">CCM 7684</strain>
    </source>
</reference>
<evidence type="ECO:0000256" key="7">
    <source>
        <dbReference type="PIRSR" id="PIRSR600715-1"/>
    </source>
</evidence>
<dbReference type="GO" id="GO:0046872">
    <property type="term" value="F:metal ion binding"/>
    <property type="evidence" value="ECO:0007669"/>
    <property type="project" value="UniProtKB-KW"/>
</dbReference>
<dbReference type="AlphaFoldDB" id="A0A8J2VNC5"/>
<evidence type="ECO:0000256" key="8">
    <source>
        <dbReference type="SAM" id="Phobius"/>
    </source>
</evidence>
<dbReference type="PANTHER" id="PTHR22926:SF3">
    <property type="entry name" value="UNDECAPRENYL-PHOSPHATE ALPHA-N-ACETYLGLUCOSAMINYL 1-PHOSPHATE TRANSFERASE"/>
    <property type="match status" value="1"/>
</dbReference>
<comment type="subcellular location">
    <subcellularLocation>
        <location evidence="1">Cell membrane</location>
        <topology evidence="1">Multi-pass membrane protein</topology>
    </subcellularLocation>
</comment>
<keyword evidence="7" id="KW-0479">Metal-binding</keyword>
<keyword evidence="6 8" id="KW-0472">Membrane</keyword>
<evidence type="ECO:0000313" key="9">
    <source>
        <dbReference type="EMBL" id="GGE35286.1"/>
    </source>
</evidence>
<keyword evidence="3 9" id="KW-0808">Transferase</keyword>
<dbReference type="InterPro" id="IPR000715">
    <property type="entry name" value="Glycosyl_transferase_4"/>
</dbReference>
<dbReference type="Pfam" id="PF00953">
    <property type="entry name" value="Glycos_transf_4"/>
    <property type="match status" value="1"/>
</dbReference>
<feature type="transmembrane region" description="Helical" evidence="8">
    <location>
        <begin position="282"/>
        <end position="307"/>
    </location>
</feature>
<feature type="transmembrane region" description="Helical" evidence="8">
    <location>
        <begin position="77"/>
        <end position="96"/>
    </location>
</feature>
<keyword evidence="4 8" id="KW-0812">Transmembrane</keyword>
<comment type="caution">
    <text evidence="9">The sequence shown here is derived from an EMBL/GenBank/DDBJ whole genome shotgun (WGS) entry which is preliminary data.</text>
</comment>
<evidence type="ECO:0000256" key="5">
    <source>
        <dbReference type="ARBA" id="ARBA00022989"/>
    </source>
</evidence>
<dbReference type="CDD" id="cd06854">
    <property type="entry name" value="GT_WbpL_WbcO_like"/>
    <property type="match status" value="1"/>
</dbReference>
<feature type="transmembrane region" description="Helical" evidence="8">
    <location>
        <begin position="244"/>
        <end position="261"/>
    </location>
</feature>
<evidence type="ECO:0000256" key="3">
    <source>
        <dbReference type="ARBA" id="ARBA00022679"/>
    </source>
</evidence>
<protein>
    <submittedName>
        <fullName evidence="9">Glycosyl transferase</fullName>
    </submittedName>
</protein>
<evidence type="ECO:0000256" key="2">
    <source>
        <dbReference type="ARBA" id="ARBA00022475"/>
    </source>
</evidence>
<feature type="transmembrane region" description="Helical" evidence="8">
    <location>
        <begin position="162"/>
        <end position="180"/>
    </location>
</feature>
<feature type="transmembrane region" description="Helical" evidence="8">
    <location>
        <begin position="12"/>
        <end position="33"/>
    </location>
</feature>
<feature type="transmembrane region" description="Helical" evidence="8">
    <location>
        <begin position="108"/>
        <end position="129"/>
    </location>
</feature>
<dbReference type="GO" id="GO:0009103">
    <property type="term" value="P:lipopolysaccharide biosynthetic process"/>
    <property type="evidence" value="ECO:0007669"/>
    <property type="project" value="TreeGrafter"/>
</dbReference>
<keyword evidence="10" id="KW-1185">Reference proteome</keyword>
<accession>A0A8J2VNC5</accession>
<comment type="cofactor">
    <cofactor evidence="7">
        <name>Mg(2+)</name>
        <dbReference type="ChEBI" id="CHEBI:18420"/>
    </cofactor>
</comment>
<gene>
    <name evidence="9" type="ORF">GCM10007276_10990</name>
</gene>
<feature type="binding site" evidence="7">
    <location>
        <position position="215"/>
    </location>
    <ligand>
        <name>Mg(2+)</name>
        <dbReference type="ChEBI" id="CHEBI:18420"/>
    </ligand>
</feature>
<evidence type="ECO:0000313" key="10">
    <source>
        <dbReference type="Proteomes" id="UP000602745"/>
    </source>
</evidence>